<dbReference type="Gene3D" id="3.40.50.300">
    <property type="entry name" value="P-loop containing nucleotide triphosphate hydrolases"/>
    <property type="match status" value="1"/>
</dbReference>
<feature type="compositionally biased region" description="Acidic residues" evidence="8">
    <location>
        <begin position="683"/>
        <end position="698"/>
    </location>
</feature>
<evidence type="ECO:0000256" key="7">
    <source>
        <dbReference type="ARBA" id="ARBA00023306"/>
    </source>
</evidence>
<keyword evidence="6" id="KW-0539">Nucleus</keyword>
<feature type="compositionally biased region" description="Basic and acidic residues" evidence="8">
    <location>
        <begin position="632"/>
        <end position="641"/>
    </location>
</feature>
<dbReference type="EMBL" id="JARBDR010000813">
    <property type="protein sequence ID" value="KAJ8305347.1"/>
    <property type="molecule type" value="Genomic_DNA"/>
</dbReference>
<accession>A0ABQ9EJ84</accession>
<dbReference type="Gene3D" id="1.10.8.60">
    <property type="match status" value="1"/>
</dbReference>
<reference evidence="10 11" key="1">
    <citation type="submission" date="2022-12" db="EMBL/GenBank/DDBJ databases">
        <title>Chromosome-level genome of Tegillarca granosa.</title>
        <authorList>
            <person name="Kim J."/>
        </authorList>
    </citation>
    <scope>NUCLEOTIDE SEQUENCE [LARGE SCALE GENOMIC DNA]</scope>
    <source>
        <strain evidence="10">Teg-2019</strain>
        <tissue evidence="10">Adductor muscle</tissue>
    </source>
</reference>
<evidence type="ECO:0000256" key="1">
    <source>
        <dbReference type="ARBA" id="ARBA00004123"/>
    </source>
</evidence>
<comment type="caution">
    <text evidence="10">The sequence shown here is derived from an EMBL/GenBank/DDBJ whole genome shotgun (WGS) entry which is preliminary data.</text>
</comment>
<feature type="region of interest" description="Disordered" evidence="8">
    <location>
        <begin position="68"/>
        <end position="128"/>
    </location>
</feature>
<evidence type="ECO:0000256" key="5">
    <source>
        <dbReference type="ARBA" id="ARBA00022840"/>
    </source>
</evidence>
<keyword evidence="7" id="KW-0131">Cell cycle</keyword>
<sequence length="698" mass="78344">MKSQKTLVNMWTHNGASGVQSETIDLTYSPPRNDKKRRRQNSELQSVSSKKQAQWVSSAFGDFGDFADVSTSTQGQKAKNSSRSKNVTSKPDNPLQQAQQICRGAGIERGPPKNSKRRPQNDMELWSDKYAPKSQSDLAVHKKKISEVESWLQVHLTAKRKVNIIGFFVEYYSFLPIALLTGPAGVGKTATIKVLAKELKCDIKEWINPIATEYNKDFQNMSDFSKVEGYTSESQLSQFQQFLLRANKYNNLGIFGEESCSKKLILVEDFPNIFFRDASLFHDIIRKYSKVGSCPLIFIVSDSTSGESNERLLFPKDLQQQLHIENISFNPVALTSMTKVLTKIAQVESSQGTHKFTVPSRNVIESLAMSSAGDIRGAINALQFACLKDTGDLTWGSSVKENKKSIKKSSSKDNFKGKMSKEKSCETSASVESDLAAIGGRDTSLFLFRALGKVLYCKSKYWTWTIIETTYDDVVEKSHLSGDYFSAYLHQNYLEFYSELSDVERAADYLSDSDNLTVEWASRSVLQQYAAAVATRGLIHSNSARARFSSGGSGLGWKPLHKPQWYSVMKQARQNCDSARCLFKNYAKPPEVLQTEILPYISLINTTLHNPGQIAFIQDICKFSSSRFPGRSEKLDEKDVVPEDSLETDQQQQSVSDLKKVDNELKSDDTITNSQSKVKTGAEEEGEEEEFVIEEFDD</sequence>
<gene>
    <name evidence="10" type="ORF">KUTeg_015892</name>
</gene>
<keyword evidence="5" id="KW-0067">ATP-binding</keyword>
<comment type="subcellular location">
    <subcellularLocation>
        <location evidence="1">Nucleus</location>
    </subcellularLocation>
</comment>
<evidence type="ECO:0000256" key="3">
    <source>
        <dbReference type="ARBA" id="ARBA00022741"/>
    </source>
</evidence>
<feature type="region of interest" description="Disordered" evidence="8">
    <location>
        <begin position="632"/>
        <end position="698"/>
    </location>
</feature>
<proteinExistence type="inferred from homology"/>
<keyword evidence="3" id="KW-0547">Nucleotide-binding</keyword>
<evidence type="ECO:0000313" key="10">
    <source>
        <dbReference type="EMBL" id="KAJ8305347.1"/>
    </source>
</evidence>
<comment type="similarity">
    <text evidence="2">Belongs to the rad17/RAD24 family.</text>
</comment>
<feature type="compositionally biased region" description="Polar residues" evidence="8">
    <location>
        <begin position="1"/>
        <end position="26"/>
    </location>
</feature>
<evidence type="ECO:0000256" key="6">
    <source>
        <dbReference type="ARBA" id="ARBA00023242"/>
    </source>
</evidence>
<feature type="compositionally biased region" description="Polar residues" evidence="8">
    <location>
        <begin position="42"/>
        <end position="54"/>
    </location>
</feature>
<name>A0ABQ9EJ84_TEGGR</name>
<keyword evidence="4" id="KW-0227">DNA damage</keyword>
<dbReference type="Pfam" id="PF25812">
    <property type="entry name" value="RAD24_helical"/>
    <property type="match status" value="1"/>
</dbReference>
<dbReference type="Pfam" id="PF03215">
    <property type="entry name" value="Rad17"/>
    <property type="match status" value="1"/>
</dbReference>
<dbReference type="Proteomes" id="UP001217089">
    <property type="component" value="Unassembled WGS sequence"/>
</dbReference>
<dbReference type="InterPro" id="IPR027417">
    <property type="entry name" value="P-loop_NTPase"/>
</dbReference>
<keyword evidence="11" id="KW-1185">Reference proteome</keyword>
<dbReference type="SUPFAM" id="SSF52540">
    <property type="entry name" value="P-loop containing nucleoside triphosphate hydrolases"/>
    <property type="match status" value="1"/>
</dbReference>
<evidence type="ECO:0000256" key="4">
    <source>
        <dbReference type="ARBA" id="ARBA00022763"/>
    </source>
</evidence>
<evidence type="ECO:0000256" key="2">
    <source>
        <dbReference type="ARBA" id="ARBA00006168"/>
    </source>
</evidence>
<dbReference type="PANTHER" id="PTHR12172">
    <property type="entry name" value="CELL CYCLE CHECKPOINT PROTEIN RAD17"/>
    <property type="match status" value="1"/>
</dbReference>
<dbReference type="PANTHER" id="PTHR12172:SF0">
    <property type="entry name" value="CELL CYCLE CHECKPOINT PROTEIN RAD17"/>
    <property type="match status" value="1"/>
</dbReference>
<feature type="region of interest" description="Disordered" evidence="8">
    <location>
        <begin position="1"/>
        <end position="54"/>
    </location>
</feature>
<evidence type="ECO:0000313" key="11">
    <source>
        <dbReference type="Proteomes" id="UP001217089"/>
    </source>
</evidence>
<protein>
    <recommendedName>
        <fullName evidence="9">Checkpoint protein RAD24-like helical bundle domain-containing protein</fullName>
    </recommendedName>
</protein>
<feature type="domain" description="Checkpoint protein RAD24-like helical bundle" evidence="9">
    <location>
        <begin position="443"/>
        <end position="524"/>
    </location>
</feature>
<evidence type="ECO:0000256" key="8">
    <source>
        <dbReference type="SAM" id="MobiDB-lite"/>
    </source>
</evidence>
<dbReference type="InterPro" id="IPR057927">
    <property type="entry name" value="RAD24-like_helical"/>
</dbReference>
<organism evidence="10 11">
    <name type="scientific">Tegillarca granosa</name>
    <name type="common">Malaysian cockle</name>
    <name type="synonym">Anadara granosa</name>
    <dbReference type="NCBI Taxonomy" id="220873"/>
    <lineage>
        <taxon>Eukaryota</taxon>
        <taxon>Metazoa</taxon>
        <taxon>Spiralia</taxon>
        <taxon>Lophotrochozoa</taxon>
        <taxon>Mollusca</taxon>
        <taxon>Bivalvia</taxon>
        <taxon>Autobranchia</taxon>
        <taxon>Pteriomorphia</taxon>
        <taxon>Arcoida</taxon>
        <taxon>Arcoidea</taxon>
        <taxon>Arcidae</taxon>
        <taxon>Tegillarca</taxon>
    </lineage>
</organism>
<feature type="compositionally biased region" description="Basic and acidic residues" evidence="8">
    <location>
        <begin position="657"/>
        <end position="669"/>
    </location>
</feature>
<evidence type="ECO:0000259" key="9">
    <source>
        <dbReference type="Pfam" id="PF25812"/>
    </source>
</evidence>
<dbReference type="InterPro" id="IPR004582">
    <property type="entry name" value="Checkpoint_prot_Rad17_Rad24"/>
</dbReference>
<feature type="compositionally biased region" description="Polar residues" evidence="8">
    <location>
        <begin position="69"/>
        <end position="100"/>
    </location>
</feature>